<evidence type="ECO:0000313" key="2">
    <source>
        <dbReference type="EMBL" id="KAK4149170.1"/>
    </source>
</evidence>
<dbReference type="PANTHER" id="PTHR40780:SF2">
    <property type="entry name" value="DUF3669 DOMAIN-CONTAINING PROTEIN"/>
    <property type="match status" value="1"/>
</dbReference>
<evidence type="ECO:0000313" key="3">
    <source>
        <dbReference type="Proteomes" id="UP001302745"/>
    </source>
</evidence>
<dbReference type="EMBL" id="MU857193">
    <property type="protein sequence ID" value="KAK4149170.1"/>
    <property type="molecule type" value="Genomic_DNA"/>
</dbReference>
<feature type="domain" description="DUF3669" evidence="1">
    <location>
        <begin position="258"/>
        <end position="322"/>
    </location>
</feature>
<dbReference type="PANTHER" id="PTHR40780">
    <property type="entry name" value="DUF3669 DOMAIN-CONTAINING PROTEIN"/>
    <property type="match status" value="1"/>
</dbReference>
<reference evidence="2" key="2">
    <citation type="submission" date="2023-05" db="EMBL/GenBank/DDBJ databases">
        <authorList>
            <consortium name="Lawrence Berkeley National Laboratory"/>
            <person name="Steindorff A."/>
            <person name="Hensen N."/>
            <person name="Bonometti L."/>
            <person name="Westerberg I."/>
            <person name="Brannstrom I.O."/>
            <person name="Guillou S."/>
            <person name="Cros-Aarteil S."/>
            <person name="Calhoun S."/>
            <person name="Haridas S."/>
            <person name="Kuo A."/>
            <person name="Mondo S."/>
            <person name="Pangilinan J."/>
            <person name="Riley R."/>
            <person name="Labutti K."/>
            <person name="Andreopoulos B."/>
            <person name="Lipzen A."/>
            <person name="Chen C."/>
            <person name="Yanf M."/>
            <person name="Daum C."/>
            <person name="Ng V."/>
            <person name="Clum A."/>
            <person name="Ohm R."/>
            <person name="Martin F."/>
            <person name="Silar P."/>
            <person name="Natvig D."/>
            <person name="Lalanne C."/>
            <person name="Gautier V."/>
            <person name="Ament-Velasquez S.L."/>
            <person name="Kruys A."/>
            <person name="Hutchinson M.I."/>
            <person name="Powell A.J."/>
            <person name="Barry K."/>
            <person name="Miller A.N."/>
            <person name="Grigoriev I.V."/>
            <person name="Debuchy R."/>
            <person name="Gladieux P."/>
            <person name="Thoren M.H."/>
            <person name="Johannesson H."/>
        </authorList>
    </citation>
    <scope>NUCLEOTIDE SEQUENCE</scope>
    <source>
        <strain evidence="2">CBS 538.74</strain>
    </source>
</reference>
<dbReference type="Pfam" id="PF12417">
    <property type="entry name" value="DUF3669"/>
    <property type="match status" value="1"/>
</dbReference>
<protein>
    <submittedName>
        <fullName evidence="2">Zinc finger protein-domain-containing protein</fullName>
    </submittedName>
</protein>
<gene>
    <name evidence="2" type="ORF">C8A00DRAFT_47165</name>
</gene>
<name>A0AAN6VD82_9PEZI</name>
<dbReference type="InterPro" id="IPR022137">
    <property type="entry name" value="Znf_prot_DUF3669"/>
</dbReference>
<organism evidence="2 3">
    <name type="scientific">Chaetomidium leptoderma</name>
    <dbReference type="NCBI Taxonomy" id="669021"/>
    <lineage>
        <taxon>Eukaryota</taxon>
        <taxon>Fungi</taxon>
        <taxon>Dikarya</taxon>
        <taxon>Ascomycota</taxon>
        <taxon>Pezizomycotina</taxon>
        <taxon>Sordariomycetes</taxon>
        <taxon>Sordariomycetidae</taxon>
        <taxon>Sordariales</taxon>
        <taxon>Chaetomiaceae</taxon>
        <taxon>Chaetomidium</taxon>
    </lineage>
</organism>
<dbReference type="Proteomes" id="UP001302745">
    <property type="component" value="Unassembled WGS sequence"/>
</dbReference>
<accession>A0AAN6VD82</accession>
<comment type="caution">
    <text evidence="2">The sequence shown here is derived from an EMBL/GenBank/DDBJ whole genome shotgun (WGS) entry which is preliminary data.</text>
</comment>
<proteinExistence type="predicted"/>
<dbReference type="AlphaFoldDB" id="A0AAN6VD82"/>
<keyword evidence="3" id="KW-1185">Reference proteome</keyword>
<reference evidence="2" key="1">
    <citation type="journal article" date="2023" name="Mol. Phylogenet. Evol.">
        <title>Genome-scale phylogeny and comparative genomics of the fungal order Sordariales.</title>
        <authorList>
            <person name="Hensen N."/>
            <person name="Bonometti L."/>
            <person name="Westerberg I."/>
            <person name="Brannstrom I.O."/>
            <person name="Guillou S."/>
            <person name="Cros-Aarteil S."/>
            <person name="Calhoun S."/>
            <person name="Haridas S."/>
            <person name="Kuo A."/>
            <person name="Mondo S."/>
            <person name="Pangilinan J."/>
            <person name="Riley R."/>
            <person name="LaButti K."/>
            <person name="Andreopoulos B."/>
            <person name="Lipzen A."/>
            <person name="Chen C."/>
            <person name="Yan M."/>
            <person name="Daum C."/>
            <person name="Ng V."/>
            <person name="Clum A."/>
            <person name="Steindorff A."/>
            <person name="Ohm R.A."/>
            <person name="Martin F."/>
            <person name="Silar P."/>
            <person name="Natvig D.O."/>
            <person name="Lalanne C."/>
            <person name="Gautier V."/>
            <person name="Ament-Velasquez S.L."/>
            <person name="Kruys A."/>
            <person name="Hutchinson M.I."/>
            <person name="Powell A.J."/>
            <person name="Barry K."/>
            <person name="Miller A.N."/>
            <person name="Grigoriev I.V."/>
            <person name="Debuchy R."/>
            <person name="Gladieux P."/>
            <person name="Hiltunen Thoren M."/>
            <person name="Johannesson H."/>
        </authorList>
    </citation>
    <scope>NUCLEOTIDE SEQUENCE</scope>
    <source>
        <strain evidence="2">CBS 538.74</strain>
    </source>
</reference>
<evidence type="ECO:0000259" key="1">
    <source>
        <dbReference type="Pfam" id="PF12417"/>
    </source>
</evidence>
<sequence>MLSLGSSVVSTASSAHGASFTKIGAGACGTIFAQDGRSRVYKLCKTDQHEFLWNDYTAHNNIANCFKEYRVEKISIPSCYYFSPHHDARFFNEHPGLIEAAKEKCNLPTSVLVTERIPALPEPTRHLLIDTYCATINREKAKADVANKDCLVRVYLGSTQGRSSMKFFSLRNFKLHLNQVLELGLDAKTLAQRMGIAMAVIHWAAKKDARDVEFVLGSSSETTPPALGSAEVENMKPMTYTGPSSRKNEDFFRQITKLWVLDFNQVRPITMDKVGVAEAVQAAKVNDPYIPKPLQKSAKEKELWNAFALKYLEMAHTILKGQEPEVMKLPVLFLRGLVDVEREKRGLAEEAGSA</sequence>